<dbReference type="InterPro" id="IPR042242">
    <property type="entry name" value="RecO_C"/>
</dbReference>
<dbReference type="SUPFAM" id="SSF50249">
    <property type="entry name" value="Nucleic acid-binding proteins"/>
    <property type="match status" value="1"/>
</dbReference>
<evidence type="ECO:0000256" key="6">
    <source>
        <dbReference type="ARBA" id="ARBA00033409"/>
    </source>
</evidence>
<dbReference type="InterPro" id="IPR003717">
    <property type="entry name" value="RecO"/>
</dbReference>
<dbReference type="Pfam" id="PF11967">
    <property type="entry name" value="RecO_N"/>
    <property type="match status" value="1"/>
</dbReference>
<evidence type="ECO:0000313" key="10">
    <source>
        <dbReference type="Proteomes" id="UP000176609"/>
    </source>
</evidence>
<comment type="caution">
    <text evidence="9">The sequence shown here is derived from an EMBL/GenBank/DDBJ whole genome shotgun (WGS) entry which is preliminary data.</text>
</comment>
<keyword evidence="5 7" id="KW-0234">DNA repair</keyword>
<dbReference type="PANTHER" id="PTHR33991">
    <property type="entry name" value="DNA REPAIR PROTEIN RECO"/>
    <property type="match status" value="1"/>
</dbReference>
<reference evidence="9 10" key="1">
    <citation type="journal article" date="2016" name="Nat. Commun.">
        <title>Thousands of microbial genomes shed light on interconnected biogeochemical processes in an aquifer system.</title>
        <authorList>
            <person name="Anantharaman K."/>
            <person name="Brown C.T."/>
            <person name="Hug L.A."/>
            <person name="Sharon I."/>
            <person name="Castelle C.J."/>
            <person name="Probst A.J."/>
            <person name="Thomas B.C."/>
            <person name="Singh A."/>
            <person name="Wilkins M.J."/>
            <person name="Karaoz U."/>
            <person name="Brodie E.L."/>
            <person name="Williams K.H."/>
            <person name="Hubbard S.S."/>
            <person name="Banfield J.F."/>
        </authorList>
    </citation>
    <scope>NUCLEOTIDE SEQUENCE [LARGE SCALE GENOMIC DNA]</scope>
</reference>
<evidence type="ECO:0000259" key="8">
    <source>
        <dbReference type="Pfam" id="PF11967"/>
    </source>
</evidence>
<dbReference type="GO" id="GO:0043590">
    <property type="term" value="C:bacterial nucleoid"/>
    <property type="evidence" value="ECO:0007669"/>
    <property type="project" value="TreeGrafter"/>
</dbReference>
<evidence type="ECO:0000256" key="4">
    <source>
        <dbReference type="ARBA" id="ARBA00023172"/>
    </source>
</evidence>
<dbReference type="InterPro" id="IPR012340">
    <property type="entry name" value="NA-bd_OB-fold"/>
</dbReference>
<sequence>MNLIFTTDGIVIKRTNYSETDKILTIYSKTNGKLIALAKGIRKINSKKAPHLELFNNIRVSIISGKFLDIITEARTIDFFRLIRVQLERTAYAYRIVELIDRLCPQNHVNKGIYELLISVLRSINLENINNLERIVDEYSINLLWELGFLPRGNYLSGDQMTRFIENIIERKLKSDKLLTKLASYNKKEKLYGFDG</sequence>
<evidence type="ECO:0000256" key="2">
    <source>
        <dbReference type="ARBA" id="ARBA00021310"/>
    </source>
</evidence>
<name>A0A1F6AR43_9BACT</name>
<gene>
    <name evidence="7" type="primary">recO</name>
    <name evidence="9" type="ORF">A2960_01075</name>
</gene>
<organism evidence="9 10">
    <name type="scientific">Candidatus Gottesmanbacteria bacterium RIFCSPLOWO2_01_FULL_39_12b</name>
    <dbReference type="NCBI Taxonomy" id="1798388"/>
    <lineage>
        <taxon>Bacteria</taxon>
        <taxon>Candidatus Gottesmaniibacteriota</taxon>
    </lineage>
</organism>
<dbReference type="SUPFAM" id="SSF57863">
    <property type="entry name" value="ArfGap/RecO-like zinc finger"/>
    <property type="match status" value="1"/>
</dbReference>
<dbReference type="GO" id="GO:0006310">
    <property type="term" value="P:DNA recombination"/>
    <property type="evidence" value="ECO:0007669"/>
    <property type="project" value="UniProtKB-UniRule"/>
</dbReference>
<dbReference type="HAMAP" id="MF_00201">
    <property type="entry name" value="RecO"/>
    <property type="match status" value="1"/>
</dbReference>
<comment type="similarity">
    <text evidence="1 7">Belongs to the RecO family.</text>
</comment>
<evidence type="ECO:0000256" key="5">
    <source>
        <dbReference type="ARBA" id="ARBA00023204"/>
    </source>
</evidence>
<protein>
    <recommendedName>
        <fullName evidence="2 7">DNA repair protein RecO</fullName>
    </recommendedName>
    <alternativeName>
        <fullName evidence="6 7">Recombination protein O</fullName>
    </alternativeName>
</protein>
<dbReference type="Pfam" id="PF02565">
    <property type="entry name" value="RecO_C"/>
    <property type="match status" value="1"/>
</dbReference>
<evidence type="ECO:0000256" key="1">
    <source>
        <dbReference type="ARBA" id="ARBA00007452"/>
    </source>
</evidence>
<dbReference type="AlphaFoldDB" id="A0A1F6AR43"/>
<dbReference type="PANTHER" id="PTHR33991:SF1">
    <property type="entry name" value="DNA REPAIR PROTEIN RECO"/>
    <property type="match status" value="1"/>
</dbReference>
<dbReference type="Gene3D" id="1.20.1440.120">
    <property type="entry name" value="Recombination protein O, C-terminal domain"/>
    <property type="match status" value="1"/>
</dbReference>
<dbReference type="Proteomes" id="UP000176609">
    <property type="component" value="Unassembled WGS sequence"/>
</dbReference>
<dbReference type="EMBL" id="MFJR01000007">
    <property type="protein sequence ID" value="OGG26747.1"/>
    <property type="molecule type" value="Genomic_DNA"/>
</dbReference>
<proteinExistence type="inferred from homology"/>
<dbReference type="InterPro" id="IPR037278">
    <property type="entry name" value="ARFGAP/RecO"/>
</dbReference>
<dbReference type="NCBIfam" id="TIGR00613">
    <property type="entry name" value="reco"/>
    <property type="match status" value="1"/>
</dbReference>
<evidence type="ECO:0000256" key="3">
    <source>
        <dbReference type="ARBA" id="ARBA00022763"/>
    </source>
</evidence>
<comment type="function">
    <text evidence="7">Involved in DNA repair and RecF pathway recombination.</text>
</comment>
<dbReference type="GO" id="GO:0006302">
    <property type="term" value="P:double-strand break repair"/>
    <property type="evidence" value="ECO:0007669"/>
    <property type="project" value="TreeGrafter"/>
</dbReference>
<evidence type="ECO:0000313" key="9">
    <source>
        <dbReference type="EMBL" id="OGG26747.1"/>
    </source>
</evidence>
<keyword evidence="4 7" id="KW-0233">DNA recombination</keyword>
<dbReference type="Gene3D" id="2.40.50.140">
    <property type="entry name" value="Nucleic acid-binding proteins"/>
    <property type="match status" value="1"/>
</dbReference>
<evidence type="ECO:0000256" key="7">
    <source>
        <dbReference type="HAMAP-Rule" id="MF_00201"/>
    </source>
</evidence>
<feature type="domain" description="DNA replication/recombination mediator RecO N-terminal" evidence="8">
    <location>
        <begin position="1"/>
        <end position="80"/>
    </location>
</feature>
<dbReference type="InterPro" id="IPR022572">
    <property type="entry name" value="DNA_rep/recomb_RecO_N"/>
</dbReference>
<keyword evidence="3 7" id="KW-0227">DNA damage</keyword>
<accession>A0A1F6AR43</accession>